<dbReference type="AlphaFoldDB" id="A0A6J4URC6"/>
<feature type="zinc finger region" description="C4-type" evidence="13">
    <location>
        <begin position="33"/>
        <end position="55"/>
    </location>
</feature>
<dbReference type="UniPathway" id="UPA00655">
    <property type="reaction ID" value="UER00711"/>
</dbReference>
<sequence length="314" mass="34075">MRDFFHRRGAFRPRLADDQQPDQAIPEDLWTKCPRCHELQYTKELERNARVCPKCSYHFRLSARARVGLLADPDSFVEWDPEVRPEDPLRFVDGSGSYLDKLARTEAKSGETEALLTGRAAIEGRPLALAVCDFDFMGASMGSVFGEKLVRTAERCAELGLPLLTVSASGGARMHEGLFSLMQMAKTVAALARLGRARVPHFSLLVDPCYGGVTASYATVADVILAEPGALIGFAGPRVIEQITKQKLPEGFQTAEFLLEHGMVDLIVERGALRAGLATLLAHYAPAVEQQVPLNGHLHEPALVAVVESGAAGG</sequence>
<keyword evidence="4 13" id="KW-0479">Metal-binding</keyword>
<keyword evidence="11 13" id="KW-0275">Fatty acid biosynthesis</keyword>
<keyword evidence="8 13" id="KW-0862">Zinc</keyword>
<gene>
    <name evidence="13" type="primary">accD</name>
    <name evidence="15" type="ORF">AVDCRST_MAG19-1369</name>
</gene>
<evidence type="ECO:0000256" key="9">
    <source>
        <dbReference type="ARBA" id="ARBA00022840"/>
    </source>
</evidence>
<comment type="catalytic activity">
    <reaction evidence="13">
        <text>N(6)-carboxybiotinyl-L-lysyl-[protein] + acetyl-CoA = N(6)-biotinyl-L-lysyl-[protein] + malonyl-CoA</text>
        <dbReference type="Rhea" id="RHEA:54728"/>
        <dbReference type="Rhea" id="RHEA-COMP:10505"/>
        <dbReference type="Rhea" id="RHEA-COMP:10506"/>
        <dbReference type="ChEBI" id="CHEBI:57288"/>
        <dbReference type="ChEBI" id="CHEBI:57384"/>
        <dbReference type="ChEBI" id="CHEBI:83144"/>
        <dbReference type="ChEBI" id="CHEBI:83145"/>
        <dbReference type="EC" id="2.1.3.15"/>
    </reaction>
</comment>
<keyword evidence="2 13" id="KW-0444">Lipid biosynthesis</keyword>
<dbReference type="HAMAP" id="MF_01395">
    <property type="entry name" value="AcetylCoA_CT_beta"/>
    <property type="match status" value="1"/>
</dbReference>
<evidence type="ECO:0000256" key="3">
    <source>
        <dbReference type="ARBA" id="ARBA00022679"/>
    </source>
</evidence>
<reference evidence="15" key="1">
    <citation type="submission" date="2020-02" db="EMBL/GenBank/DDBJ databases">
        <authorList>
            <person name="Meier V. D."/>
        </authorList>
    </citation>
    <scope>NUCLEOTIDE SEQUENCE</scope>
    <source>
        <strain evidence="15">AVDCRST_MAG19</strain>
    </source>
</reference>
<comment type="subcellular location">
    <subcellularLocation>
        <location evidence="1 13">Cytoplasm</location>
    </subcellularLocation>
</comment>
<keyword evidence="13" id="KW-0963">Cytoplasm</keyword>
<dbReference type="GO" id="GO:2001295">
    <property type="term" value="P:malonyl-CoA biosynthetic process"/>
    <property type="evidence" value="ECO:0007669"/>
    <property type="project" value="UniProtKB-UniRule"/>
</dbReference>
<protein>
    <recommendedName>
        <fullName evidence="13">Acetyl-coenzyme A carboxylase carboxyl transferase subunit beta</fullName>
        <shortName evidence="13">ACCase subunit beta</shortName>
        <shortName evidence="13">Acetyl-CoA carboxylase carboxyltransferase subunit beta</shortName>
        <ecNumber evidence="13">2.1.3.15</ecNumber>
    </recommendedName>
</protein>
<feature type="binding site" evidence="13">
    <location>
        <position position="33"/>
    </location>
    <ligand>
        <name>Zn(2+)</name>
        <dbReference type="ChEBI" id="CHEBI:29105"/>
    </ligand>
</feature>
<dbReference type="PROSITE" id="PS50980">
    <property type="entry name" value="COA_CT_NTER"/>
    <property type="match status" value="1"/>
</dbReference>
<comment type="function">
    <text evidence="12 13">Component of the acetyl coenzyme A carboxylase (ACC) complex. Biotin carboxylase (BC) catalyzes the carboxylation of biotin on its carrier protein (BCCP) and then the CO(2) group is transferred by the transcarboxylase to acetyl-CoA to form malonyl-CoA.</text>
</comment>
<evidence type="ECO:0000256" key="7">
    <source>
        <dbReference type="ARBA" id="ARBA00022832"/>
    </source>
</evidence>
<dbReference type="GO" id="GO:0003989">
    <property type="term" value="F:acetyl-CoA carboxylase activity"/>
    <property type="evidence" value="ECO:0007669"/>
    <property type="project" value="InterPro"/>
</dbReference>
<dbReference type="GO" id="GO:0006633">
    <property type="term" value="P:fatty acid biosynthetic process"/>
    <property type="evidence" value="ECO:0007669"/>
    <property type="project" value="UniProtKB-KW"/>
</dbReference>
<comment type="cofactor">
    <cofactor evidence="13">
        <name>Zn(2+)</name>
        <dbReference type="ChEBI" id="CHEBI:29105"/>
    </cofactor>
    <text evidence="13">Binds 1 zinc ion per subunit.</text>
</comment>
<evidence type="ECO:0000256" key="11">
    <source>
        <dbReference type="ARBA" id="ARBA00023160"/>
    </source>
</evidence>
<feature type="binding site" evidence="13">
    <location>
        <position position="52"/>
    </location>
    <ligand>
        <name>Zn(2+)</name>
        <dbReference type="ChEBI" id="CHEBI:29105"/>
    </ligand>
</feature>
<comment type="subunit">
    <text evidence="13">Acetyl-CoA carboxylase is a heterohexamer composed of biotin carboxyl carrier protein (AccB), biotin carboxylase (AccC) and two subunits each of ACCase subunit alpha (AccA) and ACCase subunit beta (AccD).</text>
</comment>
<dbReference type="Gene3D" id="3.90.226.10">
    <property type="entry name" value="2-enoyl-CoA Hydratase, Chain A, domain 1"/>
    <property type="match status" value="1"/>
</dbReference>
<evidence type="ECO:0000259" key="14">
    <source>
        <dbReference type="PROSITE" id="PS50980"/>
    </source>
</evidence>
<evidence type="ECO:0000256" key="10">
    <source>
        <dbReference type="ARBA" id="ARBA00023098"/>
    </source>
</evidence>
<dbReference type="InterPro" id="IPR000438">
    <property type="entry name" value="Acetyl_CoA_COase_Trfase_b_su"/>
</dbReference>
<keyword evidence="6 13" id="KW-0863">Zinc-finger</keyword>
<dbReference type="SUPFAM" id="SSF52096">
    <property type="entry name" value="ClpP/crotonase"/>
    <property type="match status" value="1"/>
</dbReference>
<dbReference type="InterPro" id="IPR011762">
    <property type="entry name" value="COA_CT_N"/>
</dbReference>
<organism evidence="15">
    <name type="scientific">uncultured Thermomicrobiales bacterium</name>
    <dbReference type="NCBI Taxonomy" id="1645740"/>
    <lineage>
        <taxon>Bacteria</taxon>
        <taxon>Pseudomonadati</taxon>
        <taxon>Thermomicrobiota</taxon>
        <taxon>Thermomicrobia</taxon>
        <taxon>Thermomicrobiales</taxon>
        <taxon>environmental samples</taxon>
    </lineage>
</organism>
<evidence type="ECO:0000256" key="5">
    <source>
        <dbReference type="ARBA" id="ARBA00022741"/>
    </source>
</evidence>
<keyword evidence="15" id="KW-0436">Ligase</keyword>
<dbReference type="GO" id="GO:0008270">
    <property type="term" value="F:zinc ion binding"/>
    <property type="evidence" value="ECO:0007669"/>
    <property type="project" value="UniProtKB-UniRule"/>
</dbReference>
<dbReference type="PRINTS" id="PR01070">
    <property type="entry name" value="ACCCTRFRASEB"/>
</dbReference>
<dbReference type="Pfam" id="PF01039">
    <property type="entry name" value="Carboxyl_trans"/>
    <property type="match status" value="1"/>
</dbReference>
<keyword evidence="9 13" id="KW-0067">ATP-binding</keyword>
<dbReference type="EMBL" id="CADCWL010000058">
    <property type="protein sequence ID" value="CAA9557709.1"/>
    <property type="molecule type" value="Genomic_DNA"/>
</dbReference>
<dbReference type="GO" id="GO:0009317">
    <property type="term" value="C:acetyl-CoA carboxylase complex"/>
    <property type="evidence" value="ECO:0007669"/>
    <property type="project" value="InterPro"/>
</dbReference>
<evidence type="ECO:0000256" key="2">
    <source>
        <dbReference type="ARBA" id="ARBA00022516"/>
    </source>
</evidence>
<dbReference type="GO" id="GO:0005524">
    <property type="term" value="F:ATP binding"/>
    <property type="evidence" value="ECO:0007669"/>
    <property type="project" value="UniProtKB-KW"/>
</dbReference>
<comment type="similarity">
    <text evidence="13">Belongs to the AccD/PCCB family.</text>
</comment>
<accession>A0A6J4URC6</accession>
<dbReference type="PANTHER" id="PTHR42995">
    <property type="entry name" value="ACETYL-COENZYME A CARBOXYLASE CARBOXYL TRANSFERASE SUBUNIT BETA, CHLOROPLASTIC"/>
    <property type="match status" value="1"/>
</dbReference>
<dbReference type="InterPro" id="IPR041010">
    <property type="entry name" value="Znf-ACC"/>
</dbReference>
<evidence type="ECO:0000256" key="4">
    <source>
        <dbReference type="ARBA" id="ARBA00022723"/>
    </source>
</evidence>
<dbReference type="Pfam" id="PF17848">
    <property type="entry name" value="Zn_ribbon_ACC"/>
    <property type="match status" value="1"/>
</dbReference>
<keyword evidence="3 13" id="KW-0808">Transferase</keyword>
<evidence type="ECO:0000256" key="6">
    <source>
        <dbReference type="ARBA" id="ARBA00022771"/>
    </source>
</evidence>
<feature type="binding site" evidence="13">
    <location>
        <position position="36"/>
    </location>
    <ligand>
        <name>Zn(2+)</name>
        <dbReference type="ChEBI" id="CHEBI:29105"/>
    </ligand>
</feature>
<feature type="domain" description="CoA carboxyltransferase N-terminal" evidence="14">
    <location>
        <begin position="29"/>
        <end position="299"/>
    </location>
</feature>
<dbReference type="InterPro" id="IPR029045">
    <property type="entry name" value="ClpP/crotonase-like_dom_sf"/>
</dbReference>
<dbReference type="NCBIfam" id="TIGR00515">
    <property type="entry name" value="accD"/>
    <property type="match status" value="1"/>
</dbReference>
<name>A0A6J4URC6_9BACT</name>
<dbReference type="InterPro" id="IPR034733">
    <property type="entry name" value="AcCoA_carboxyl_beta"/>
</dbReference>
<evidence type="ECO:0000256" key="8">
    <source>
        <dbReference type="ARBA" id="ARBA00022833"/>
    </source>
</evidence>
<dbReference type="PANTHER" id="PTHR42995:SF5">
    <property type="entry name" value="ACETYL-COENZYME A CARBOXYLASE CARBOXYL TRANSFERASE SUBUNIT BETA, CHLOROPLASTIC"/>
    <property type="match status" value="1"/>
</dbReference>
<proteinExistence type="inferred from homology"/>
<comment type="pathway">
    <text evidence="13">Lipid metabolism; malonyl-CoA biosynthesis; malonyl-CoA from acetyl-CoA: step 1/1.</text>
</comment>
<evidence type="ECO:0000256" key="1">
    <source>
        <dbReference type="ARBA" id="ARBA00004496"/>
    </source>
</evidence>
<evidence type="ECO:0000313" key="15">
    <source>
        <dbReference type="EMBL" id="CAA9557709.1"/>
    </source>
</evidence>
<keyword evidence="7 13" id="KW-0276">Fatty acid metabolism</keyword>
<keyword evidence="5 13" id="KW-0547">Nucleotide-binding</keyword>
<dbReference type="GO" id="GO:0016743">
    <property type="term" value="F:carboxyl- or carbamoyltransferase activity"/>
    <property type="evidence" value="ECO:0007669"/>
    <property type="project" value="UniProtKB-UniRule"/>
</dbReference>
<feature type="binding site" evidence="13">
    <location>
        <position position="55"/>
    </location>
    <ligand>
        <name>Zn(2+)</name>
        <dbReference type="ChEBI" id="CHEBI:29105"/>
    </ligand>
</feature>
<evidence type="ECO:0000256" key="13">
    <source>
        <dbReference type="HAMAP-Rule" id="MF_01395"/>
    </source>
</evidence>
<evidence type="ECO:0000256" key="12">
    <source>
        <dbReference type="ARBA" id="ARBA00025280"/>
    </source>
</evidence>
<dbReference type="EC" id="2.1.3.15" evidence="13"/>
<keyword evidence="10 13" id="KW-0443">Lipid metabolism</keyword>